<dbReference type="EMBL" id="CAADFX010000166">
    <property type="protein sequence ID" value="VFK62005.1"/>
    <property type="molecule type" value="Genomic_DNA"/>
</dbReference>
<evidence type="ECO:0000313" key="1">
    <source>
        <dbReference type="EMBL" id="VFK62005.1"/>
    </source>
</evidence>
<accession>A0A451A7J5</accession>
<protein>
    <recommendedName>
        <fullName evidence="2">Antitoxin</fullName>
    </recommendedName>
</protein>
<reference evidence="1" key="1">
    <citation type="submission" date="2019-02" db="EMBL/GenBank/DDBJ databases">
        <authorList>
            <person name="Gruber-Vodicka R. H."/>
            <person name="Seah K. B. B."/>
        </authorList>
    </citation>
    <scope>NUCLEOTIDE SEQUENCE</scope>
    <source>
        <strain evidence="1">BECK_BY1</strain>
    </source>
</reference>
<organism evidence="1">
    <name type="scientific">Candidatus Kentrum sp. TUN</name>
    <dbReference type="NCBI Taxonomy" id="2126343"/>
    <lineage>
        <taxon>Bacteria</taxon>
        <taxon>Pseudomonadati</taxon>
        <taxon>Pseudomonadota</taxon>
        <taxon>Gammaproteobacteria</taxon>
        <taxon>Candidatus Kentrum</taxon>
    </lineage>
</organism>
<proteinExistence type="predicted"/>
<dbReference type="AlphaFoldDB" id="A0A451A7J5"/>
<evidence type="ECO:0008006" key="2">
    <source>
        <dbReference type="Google" id="ProtNLM"/>
    </source>
</evidence>
<name>A0A451A7J5_9GAMM</name>
<sequence>MIEFHPKYIIDRNQNKQSVILSIREWKQIMAVMEELDDIESYDSAKKIEEEVIPFEQAVLEIDSSL</sequence>
<gene>
    <name evidence="1" type="ORF">BECKTUN1418D_GA0071000_11662</name>
</gene>